<dbReference type="EMBL" id="CAJJDP010000109">
    <property type="protein sequence ID" value="CAD8195436.1"/>
    <property type="molecule type" value="Genomic_DNA"/>
</dbReference>
<sequence>MPKHIYFSKLEVVVASKLQANYLSCHHILQQTQKSSFEKLIYGHVKGYIFMDDQLIWSINIYYKEHDREKREQDKNWKEILGYYNRVISADDFGGSKKCHFVFAIFIRLVLEQLLVIFKLNIITQQQLNAIQWKLTLRNNEVVQIKIDQKLVWEEIKANYIKPISLLINQKFWKLIRQFFKTEETSQMHKDFCLWYYQDSNSKIFLIGKNLEFNLNYKLLKRSIYFLVQNKGNSSLGEFGVVQKEHFIGKSQKIEFDGLFLVQGRRCFRLVDRLKETKLQLYNTIQDIIIIFL</sequence>
<proteinExistence type="predicted"/>
<keyword evidence="2" id="KW-1185">Reference proteome</keyword>
<evidence type="ECO:0000313" key="2">
    <source>
        <dbReference type="Proteomes" id="UP000683925"/>
    </source>
</evidence>
<reference evidence="1" key="1">
    <citation type="submission" date="2021-01" db="EMBL/GenBank/DDBJ databases">
        <authorList>
            <consortium name="Genoscope - CEA"/>
            <person name="William W."/>
        </authorList>
    </citation>
    <scope>NUCLEOTIDE SEQUENCE</scope>
</reference>
<dbReference type="Proteomes" id="UP000683925">
    <property type="component" value="Unassembled WGS sequence"/>
</dbReference>
<comment type="caution">
    <text evidence="1">The sequence shown here is derived from an EMBL/GenBank/DDBJ whole genome shotgun (WGS) entry which is preliminary data.</text>
</comment>
<protein>
    <submittedName>
        <fullName evidence="1">Uncharacterized protein</fullName>
    </submittedName>
</protein>
<gene>
    <name evidence="1" type="ORF">POCTA_138.1.T1090057</name>
</gene>
<dbReference type="AlphaFoldDB" id="A0A8S1X811"/>
<evidence type="ECO:0000313" key="1">
    <source>
        <dbReference type="EMBL" id="CAD8195436.1"/>
    </source>
</evidence>
<name>A0A8S1X811_PAROT</name>
<dbReference type="OrthoDB" id="282595at2759"/>
<accession>A0A8S1X811</accession>
<organism evidence="1 2">
    <name type="scientific">Paramecium octaurelia</name>
    <dbReference type="NCBI Taxonomy" id="43137"/>
    <lineage>
        <taxon>Eukaryota</taxon>
        <taxon>Sar</taxon>
        <taxon>Alveolata</taxon>
        <taxon>Ciliophora</taxon>
        <taxon>Intramacronucleata</taxon>
        <taxon>Oligohymenophorea</taxon>
        <taxon>Peniculida</taxon>
        <taxon>Parameciidae</taxon>
        <taxon>Paramecium</taxon>
    </lineage>
</organism>